<reference evidence="6" key="1">
    <citation type="journal article" date="2019" name="Int. J. Syst. Evol. Microbiol.">
        <title>The Global Catalogue of Microorganisms (GCM) 10K type strain sequencing project: providing services to taxonomists for standard genome sequencing and annotation.</title>
        <authorList>
            <consortium name="The Broad Institute Genomics Platform"/>
            <consortium name="The Broad Institute Genome Sequencing Center for Infectious Disease"/>
            <person name="Wu L."/>
            <person name="Ma J."/>
        </authorList>
    </citation>
    <scope>NUCLEOTIDE SEQUENCE [LARGE SCALE GENOMIC DNA]</scope>
    <source>
        <strain evidence="6">CGMCC 1.12237</strain>
    </source>
</reference>
<evidence type="ECO:0000256" key="2">
    <source>
        <dbReference type="ARBA" id="ARBA00022741"/>
    </source>
</evidence>
<organism evidence="5 6">
    <name type="scientific">Lederbergia graminis</name>
    <dbReference type="NCBI Taxonomy" id="735518"/>
    <lineage>
        <taxon>Bacteria</taxon>
        <taxon>Bacillati</taxon>
        <taxon>Bacillota</taxon>
        <taxon>Bacilli</taxon>
        <taxon>Bacillales</taxon>
        <taxon>Bacillaceae</taxon>
        <taxon>Lederbergia</taxon>
    </lineage>
</organism>
<dbReference type="Gene3D" id="3.40.50.300">
    <property type="entry name" value="P-loop containing nucleotide triphosphate hydrolases"/>
    <property type="match status" value="1"/>
</dbReference>
<dbReference type="SUPFAM" id="SSF52540">
    <property type="entry name" value="P-loop containing nucleoside triphosphate hydrolases"/>
    <property type="match status" value="1"/>
</dbReference>
<accession>A0ABW0LFC0</accession>
<dbReference type="SMART" id="SM00382">
    <property type="entry name" value="AAA"/>
    <property type="match status" value="1"/>
</dbReference>
<comment type="caution">
    <text evidence="5">The sequence shown here is derived from an EMBL/GenBank/DDBJ whole genome shotgun (WGS) entry which is preliminary data.</text>
</comment>
<sequence>MINLTIPTGEIVGILGENGSGKTTLLKSIMGLKSLFEGEIIMEGEPVMKQYDKISFITEEGSYIPDMTPIQYATFLGDFFPYFKMDKFIQLLEYFEIPRHRKIKTFSRGMKSKVEICAGFSKGAKYIVMDEPFLGKDIFTRRDFLKMMVSSLQADETILISTHLIDEIENVIDRAIVLQGGRIKGNVYIDELREEANTLESYMEKIANYKQDKYTSLSD</sequence>
<feature type="domain" description="ABC transporter" evidence="4">
    <location>
        <begin position="1"/>
        <end position="205"/>
    </location>
</feature>
<dbReference type="InterPro" id="IPR051782">
    <property type="entry name" value="ABC_Transporter_VariousFunc"/>
</dbReference>
<dbReference type="PANTHER" id="PTHR42939">
    <property type="entry name" value="ABC TRANSPORTER ATP-BINDING PROTEIN ALBC-RELATED"/>
    <property type="match status" value="1"/>
</dbReference>
<proteinExistence type="predicted"/>
<keyword evidence="2" id="KW-0547">Nucleotide-binding</keyword>
<evidence type="ECO:0000313" key="5">
    <source>
        <dbReference type="EMBL" id="MFC5463536.1"/>
    </source>
</evidence>
<evidence type="ECO:0000313" key="6">
    <source>
        <dbReference type="Proteomes" id="UP001596147"/>
    </source>
</evidence>
<protein>
    <submittedName>
        <fullName evidence="5">ATP-binding cassette domain-containing protein</fullName>
    </submittedName>
</protein>
<evidence type="ECO:0000259" key="4">
    <source>
        <dbReference type="PROSITE" id="PS50893"/>
    </source>
</evidence>
<dbReference type="InterPro" id="IPR003439">
    <property type="entry name" value="ABC_transporter-like_ATP-bd"/>
</dbReference>
<dbReference type="CDD" id="cd03230">
    <property type="entry name" value="ABC_DR_subfamily_A"/>
    <property type="match status" value="1"/>
</dbReference>
<dbReference type="RefSeq" id="WP_382347141.1">
    <property type="nucleotide sequence ID" value="NZ_JBHSMC010000001.1"/>
</dbReference>
<evidence type="ECO:0000256" key="3">
    <source>
        <dbReference type="ARBA" id="ARBA00022840"/>
    </source>
</evidence>
<keyword evidence="1" id="KW-0813">Transport</keyword>
<gene>
    <name evidence="5" type="ORF">ACFPM4_02080</name>
</gene>
<dbReference type="GO" id="GO:0005524">
    <property type="term" value="F:ATP binding"/>
    <property type="evidence" value="ECO:0007669"/>
    <property type="project" value="UniProtKB-KW"/>
</dbReference>
<evidence type="ECO:0000256" key="1">
    <source>
        <dbReference type="ARBA" id="ARBA00022448"/>
    </source>
</evidence>
<name>A0ABW0LFC0_9BACI</name>
<dbReference type="InterPro" id="IPR027417">
    <property type="entry name" value="P-loop_NTPase"/>
</dbReference>
<dbReference type="PANTHER" id="PTHR42939:SF1">
    <property type="entry name" value="ABC TRANSPORTER ATP-BINDING PROTEIN ALBC-RELATED"/>
    <property type="match status" value="1"/>
</dbReference>
<dbReference type="Pfam" id="PF00005">
    <property type="entry name" value="ABC_tran"/>
    <property type="match status" value="1"/>
</dbReference>
<dbReference type="PROSITE" id="PS50893">
    <property type="entry name" value="ABC_TRANSPORTER_2"/>
    <property type="match status" value="1"/>
</dbReference>
<dbReference type="EMBL" id="JBHSMC010000001">
    <property type="protein sequence ID" value="MFC5463536.1"/>
    <property type="molecule type" value="Genomic_DNA"/>
</dbReference>
<dbReference type="Proteomes" id="UP001596147">
    <property type="component" value="Unassembled WGS sequence"/>
</dbReference>
<keyword evidence="3 5" id="KW-0067">ATP-binding</keyword>
<dbReference type="InterPro" id="IPR003593">
    <property type="entry name" value="AAA+_ATPase"/>
</dbReference>
<keyword evidence="6" id="KW-1185">Reference proteome</keyword>